<evidence type="ECO:0000259" key="4">
    <source>
        <dbReference type="PROSITE" id="PS50011"/>
    </source>
</evidence>
<keyword evidence="3" id="KW-0067">ATP-binding</keyword>
<dbReference type="PANTHER" id="PTHR45832">
    <property type="entry name" value="SERINE/THREONINE-PROTEIN KINASE SAMKA-RELATED-RELATED"/>
    <property type="match status" value="1"/>
</dbReference>
<keyword evidence="5" id="KW-0418">Kinase</keyword>
<dbReference type="AlphaFoldDB" id="F2T588"/>
<dbReference type="Gene3D" id="1.10.510.10">
    <property type="entry name" value="Transferase(Phosphotransferase) domain 1"/>
    <property type="match status" value="1"/>
</dbReference>
<accession>F2T588</accession>
<sequence>MPLGKGLTVGAALGVINTSRYQAAWCLEYSSESSPHRVILSWVDWQDQAAPKLNHQVFVARLTQTSSSPLMASSPSALLKLGQRLTGTVSTYIITKQLGEFIWLGSNKTGETVVIKSARHFRIANERDVLKRFQSRTPYLRPLIDEIVDPADPPAIVLKHLEDELLSSSNAKRMSGKEIKYVSKRILEALKVLHEDGFVHTDIKMDNVMVNYASASQCESEQRFTDVQLADLESTVHVTSRFCKNRDGIGTPIWRSPEAQLGIEWGPPTDVWSFGTMVISMIWGENFFIFKPKTPRGHEDYELDILAKYHIYFGPYPPSYRDLANKETLMVLTYVMDTVPPEKIKPFLLASQREISTEDKEFILRIMKLDPRDRPTAKELLEDKWFDGM</sequence>
<dbReference type="GO" id="GO:0005524">
    <property type="term" value="F:ATP binding"/>
    <property type="evidence" value="ECO:0007669"/>
    <property type="project" value="UniProtKB-KW"/>
</dbReference>
<evidence type="ECO:0000256" key="2">
    <source>
        <dbReference type="ARBA" id="ARBA00022741"/>
    </source>
</evidence>
<dbReference type="SUPFAM" id="SSF56112">
    <property type="entry name" value="Protein kinase-like (PK-like)"/>
    <property type="match status" value="1"/>
</dbReference>
<evidence type="ECO:0000313" key="5">
    <source>
        <dbReference type="EMBL" id="EGE78313.1"/>
    </source>
</evidence>
<name>F2T588_AJEDA</name>
<dbReference type="SMART" id="SM00220">
    <property type="entry name" value="S_TKc"/>
    <property type="match status" value="1"/>
</dbReference>
<feature type="domain" description="Protein kinase" evidence="4">
    <location>
        <begin position="75"/>
        <end position="386"/>
    </location>
</feature>
<dbReference type="InterPro" id="IPR000719">
    <property type="entry name" value="Prot_kinase_dom"/>
</dbReference>
<dbReference type="InterPro" id="IPR011009">
    <property type="entry name" value="Kinase-like_dom_sf"/>
</dbReference>
<dbReference type="PROSITE" id="PS00108">
    <property type="entry name" value="PROTEIN_KINASE_ST"/>
    <property type="match status" value="1"/>
</dbReference>
<evidence type="ECO:0000256" key="3">
    <source>
        <dbReference type="ARBA" id="ARBA00022840"/>
    </source>
</evidence>
<keyword evidence="2" id="KW-0547">Nucleotide-binding</keyword>
<protein>
    <submittedName>
        <fullName evidence="5">STE/STE20 protein kinase</fullName>
    </submittedName>
</protein>
<organism evidence="5">
    <name type="scientific">Ajellomyces dermatitidis (strain ATCC 18188 / CBS 674.68)</name>
    <name type="common">Blastomyces dermatitidis</name>
    <dbReference type="NCBI Taxonomy" id="653446"/>
    <lineage>
        <taxon>Eukaryota</taxon>
        <taxon>Fungi</taxon>
        <taxon>Dikarya</taxon>
        <taxon>Ascomycota</taxon>
        <taxon>Pezizomycotina</taxon>
        <taxon>Eurotiomycetes</taxon>
        <taxon>Eurotiomycetidae</taxon>
        <taxon>Onygenales</taxon>
        <taxon>Ajellomycetaceae</taxon>
        <taxon>Blastomyces</taxon>
    </lineage>
</organism>
<dbReference type="PROSITE" id="PS50011">
    <property type="entry name" value="PROTEIN_KINASE_DOM"/>
    <property type="match status" value="1"/>
</dbReference>
<evidence type="ECO:0000256" key="1">
    <source>
        <dbReference type="ARBA" id="ARBA00008874"/>
    </source>
</evidence>
<gene>
    <name evidence="5" type="ORF">BDDG_01250</name>
</gene>
<reference evidence="5" key="1">
    <citation type="submission" date="2010-03" db="EMBL/GenBank/DDBJ databases">
        <title>Annotation of Blastomyces dermatitidis strain ATCC 18188.</title>
        <authorList>
            <consortium name="The Broad Institute Genome Sequencing Platform"/>
            <consortium name="Broad Institute Genome Sequencing Center for Infectious Disease."/>
            <person name="Cuomo C."/>
            <person name="Klein B."/>
            <person name="Sullivan T."/>
            <person name="Heitman J."/>
            <person name="Young S."/>
            <person name="Zeng Q."/>
            <person name="Gargeya S."/>
            <person name="Alvarado L."/>
            <person name="Berlin A.M."/>
            <person name="Chapman S.B."/>
            <person name="Chen Z."/>
            <person name="Freedman E."/>
            <person name="Gellesch M."/>
            <person name="Goldberg J."/>
            <person name="Griggs A."/>
            <person name="Gujja S."/>
            <person name="Heilman E."/>
            <person name="Heiman D."/>
            <person name="Howarth C."/>
            <person name="Mehta T."/>
            <person name="Neiman D."/>
            <person name="Pearson M."/>
            <person name="Roberts A."/>
            <person name="Saif S."/>
            <person name="Shea T."/>
            <person name="Shenoy N."/>
            <person name="Sisk P."/>
            <person name="Stolte C."/>
            <person name="Sykes S."/>
            <person name="White J."/>
            <person name="Yandava C."/>
            <person name="Haas B."/>
            <person name="Nusbaum C."/>
            <person name="Birren B."/>
        </authorList>
    </citation>
    <scope>NUCLEOTIDE SEQUENCE</scope>
    <source>
        <strain evidence="5">ATCC 18188</strain>
    </source>
</reference>
<dbReference type="InterPro" id="IPR051931">
    <property type="entry name" value="PAK3-like"/>
</dbReference>
<dbReference type="Pfam" id="PF00069">
    <property type="entry name" value="Pkinase"/>
    <property type="match status" value="1"/>
</dbReference>
<comment type="similarity">
    <text evidence="1">Belongs to the protein kinase superfamily. STE Ser/Thr protein kinase family. STE20 subfamily.</text>
</comment>
<keyword evidence="5" id="KW-0808">Transferase</keyword>
<dbReference type="OrthoDB" id="5979581at2759"/>
<dbReference type="Proteomes" id="UP000007802">
    <property type="component" value="Unassembled WGS sequence"/>
</dbReference>
<dbReference type="HOGENOM" id="CLU_076146_0_0_1"/>
<dbReference type="GO" id="GO:0004672">
    <property type="term" value="F:protein kinase activity"/>
    <property type="evidence" value="ECO:0007669"/>
    <property type="project" value="InterPro"/>
</dbReference>
<proteinExistence type="inferred from homology"/>
<dbReference type="PANTHER" id="PTHR45832:SF22">
    <property type="entry name" value="SERINE_THREONINE-PROTEIN KINASE SAMKA-RELATED"/>
    <property type="match status" value="1"/>
</dbReference>
<dbReference type="EMBL" id="GG749409">
    <property type="protein sequence ID" value="EGE78313.1"/>
    <property type="molecule type" value="Genomic_DNA"/>
</dbReference>
<dbReference type="InterPro" id="IPR008271">
    <property type="entry name" value="Ser/Thr_kinase_AS"/>
</dbReference>